<protein>
    <recommendedName>
        <fullName evidence="4">RNA polymerase sigma-70 region 4 domain-containing protein</fullName>
    </recommendedName>
</protein>
<dbReference type="AlphaFoldDB" id="A0AAU7NSL0"/>
<name>A0AAU7NSL0_9GAMM</name>
<gene>
    <name evidence="2" type="ORF">Q9L42_016625</name>
</gene>
<evidence type="ECO:0008006" key="4">
    <source>
        <dbReference type="Google" id="ProtNLM"/>
    </source>
</evidence>
<sequence length="136" mass="15613">MKKSDLKPGASMTSHSLLDQGKSTRLLQMRRKALGIEGQETSVPKDHVVREKAVEAELTLARKMIDQRLKQILSAYPADKQRRFFRIRFGLSPEQLKELPIKDILTLLKLKQNRLADMKEIVDLDYNGRPTSNRAD</sequence>
<proteinExistence type="predicted"/>
<evidence type="ECO:0000313" key="3">
    <source>
        <dbReference type="Proteomes" id="UP001225378"/>
    </source>
</evidence>
<dbReference type="RefSeq" id="WP_305907302.1">
    <property type="nucleotide sequence ID" value="NZ_CP157743.1"/>
</dbReference>
<evidence type="ECO:0000313" key="2">
    <source>
        <dbReference type="EMBL" id="XBS19962.1"/>
    </source>
</evidence>
<feature type="compositionally biased region" description="Polar residues" evidence="1">
    <location>
        <begin position="11"/>
        <end position="21"/>
    </location>
</feature>
<dbReference type="KEGG" id="mech:Q9L42_016625"/>
<evidence type="ECO:0000256" key="1">
    <source>
        <dbReference type="SAM" id="MobiDB-lite"/>
    </source>
</evidence>
<accession>A0AAU7NSL0</accession>
<keyword evidence="3" id="KW-1185">Reference proteome</keyword>
<dbReference type="EMBL" id="CP157743">
    <property type="protein sequence ID" value="XBS19962.1"/>
    <property type="molecule type" value="Genomic_DNA"/>
</dbReference>
<dbReference type="Proteomes" id="UP001225378">
    <property type="component" value="Chromosome"/>
</dbReference>
<feature type="region of interest" description="Disordered" evidence="1">
    <location>
        <begin position="1"/>
        <end position="21"/>
    </location>
</feature>
<reference evidence="2 3" key="1">
    <citation type="journal article" date="2024" name="Microbiology">
        <title>Methylomarinum rosea sp. nov., a novel halophilic methanotrophic bacterium from the hypersaline Lake Elton.</title>
        <authorList>
            <person name="Suleimanov R.Z."/>
            <person name="Oshkin I.Y."/>
            <person name="Danilova O.V."/>
            <person name="Suzina N.E."/>
            <person name="Dedysh S.N."/>
        </authorList>
    </citation>
    <scope>NUCLEOTIDE SEQUENCE [LARGE SCALE GENOMIC DNA]</scope>
    <source>
        <strain evidence="2 3">Ch1-1</strain>
    </source>
</reference>
<organism evidence="2 3">
    <name type="scientific">Methylomarinum roseum</name>
    <dbReference type="NCBI Taxonomy" id="3067653"/>
    <lineage>
        <taxon>Bacteria</taxon>
        <taxon>Pseudomonadati</taxon>
        <taxon>Pseudomonadota</taxon>
        <taxon>Gammaproteobacteria</taxon>
        <taxon>Methylococcales</taxon>
        <taxon>Methylococcaceae</taxon>
        <taxon>Methylomarinum</taxon>
    </lineage>
</organism>